<dbReference type="Pfam" id="PF02782">
    <property type="entry name" value="FGGY_C"/>
    <property type="match status" value="1"/>
</dbReference>
<protein>
    <recommendedName>
        <fullName evidence="7 8">Rhamnulokinase</fullName>
        <shortName evidence="7">RhaB</shortName>
        <ecNumber evidence="7 8">2.7.1.5</ecNumber>
    </recommendedName>
    <alternativeName>
        <fullName evidence="7">ATP:L-rhamnulose phosphotransferase</fullName>
    </alternativeName>
    <alternativeName>
        <fullName evidence="7">L-rhamnulose 1-kinase</fullName>
    </alternativeName>
    <alternativeName>
        <fullName evidence="7">Rhamnulose kinase</fullName>
    </alternativeName>
</protein>
<comment type="caution">
    <text evidence="11">The sequence shown here is derived from an EMBL/GenBank/DDBJ whole genome shotgun (WGS) entry which is preliminary data.</text>
</comment>
<feature type="binding site" evidence="7">
    <location>
        <position position="80"/>
    </location>
    <ligand>
        <name>substrate</name>
    </ligand>
</feature>
<dbReference type="InterPro" id="IPR013449">
    <property type="entry name" value="Rhamnulokinase"/>
</dbReference>
<keyword evidence="2 7" id="KW-0808">Transferase</keyword>
<dbReference type="Gene3D" id="3.30.420.40">
    <property type="match status" value="2"/>
</dbReference>
<dbReference type="NCBIfam" id="TIGR02627">
    <property type="entry name" value="rhamnulo_kin"/>
    <property type="match status" value="1"/>
</dbReference>
<dbReference type="SUPFAM" id="SSF53067">
    <property type="entry name" value="Actin-like ATPase domain"/>
    <property type="match status" value="2"/>
</dbReference>
<dbReference type="CDD" id="cd07771">
    <property type="entry name" value="ASKHA_NBD_FGGY_RhaB-like"/>
    <property type="match status" value="1"/>
</dbReference>
<organism evidence="11 12">
    <name type="scientific">Aquibacillus salsiterrae</name>
    <dbReference type="NCBI Taxonomy" id="2950439"/>
    <lineage>
        <taxon>Bacteria</taxon>
        <taxon>Bacillati</taxon>
        <taxon>Bacillota</taxon>
        <taxon>Bacilli</taxon>
        <taxon>Bacillales</taxon>
        <taxon>Bacillaceae</taxon>
        <taxon>Aquibacillus</taxon>
    </lineage>
</organism>
<evidence type="ECO:0000259" key="9">
    <source>
        <dbReference type="Pfam" id="PF00370"/>
    </source>
</evidence>
<dbReference type="PANTHER" id="PTHR43095:SF5">
    <property type="entry name" value="XYLULOSE KINASE"/>
    <property type="match status" value="1"/>
</dbReference>
<dbReference type="GO" id="GO:0005524">
    <property type="term" value="F:ATP binding"/>
    <property type="evidence" value="ECO:0007669"/>
    <property type="project" value="UniProtKB-KW"/>
</dbReference>
<keyword evidence="12" id="KW-1185">Reference proteome</keyword>
<comment type="similarity">
    <text evidence="1">Belongs to the FGGY kinase family.</text>
</comment>
<dbReference type="InterPro" id="IPR000577">
    <property type="entry name" value="Carb_kinase_FGGY"/>
</dbReference>
<dbReference type="InterPro" id="IPR043129">
    <property type="entry name" value="ATPase_NBD"/>
</dbReference>
<evidence type="ECO:0000256" key="6">
    <source>
        <dbReference type="ARBA" id="ARBA00023308"/>
    </source>
</evidence>
<comment type="catalytic activity">
    <reaction evidence="7">
        <text>L-rhamnulose + ATP = L-rhamnulose 1-phosphate + ADP + H(+)</text>
        <dbReference type="Rhea" id="RHEA:20117"/>
        <dbReference type="ChEBI" id="CHEBI:15378"/>
        <dbReference type="ChEBI" id="CHEBI:17897"/>
        <dbReference type="ChEBI" id="CHEBI:30616"/>
        <dbReference type="ChEBI" id="CHEBI:58313"/>
        <dbReference type="ChEBI" id="CHEBI:456216"/>
        <dbReference type="EC" id="2.7.1.5"/>
    </reaction>
</comment>
<keyword evidence="6 7" id="KW-0684">Rhamnose metabolism</keyword>
<dbReference type="GO" id="GO:0019301">
    <property type="term" value="P:rhamnose catabolic process"/>
    <property type="evidence" value="ECO:0007669"/>
    <property type="project" value="UniProtKB-UniRule"/>
</dbReference>
<feature type="binding site" evidence="7">
    <location>
        <begin position="12"/>
        <end position="16"/>
    </location>
    <ligand>
        <name>ATP</name>
        <dbReference type="ChEBI" id="CHEBI:30616"/>
    </ligand>
</feature>
<evidence type="ECO:0000256" key="7">
    <source>
        <dbReference type="HAMAP-Rule" id="MF_01535"/>
    </source>
</evidence>
<keyword evidence="5 7" id="KW-0067">ATP-binding</keyword>
<feature type="domain" description="Carbohydrate kinase FGGY N-terminal" evidence="9">
    <location>
        <begin position="6"/>
        <end position="244"/>
    </location>
</feature>
<dbReference type="Pfam" id="PF00370">
    <property type="entry name" value="FGGY_N"/>
    <property type="match status" value="1"/>
</dbReference>
<dbReference type="AlphaFoldDB" id="A0A9X4AH76"/>
<comment type="cofactor">
    <cofactor evidence="7">
        <name>Mg(2+)</name>
        <dbReference type="ChEBI" id="CHEBI:18420"/>
    </cofactor>
</comment>
<comment type="function">
    <text evidence="7">Involved in the catabolism of L-rhamnose (6-deoxy-L-mannose). Catalyzes the transfer of the gamma-phosphate group from ATP to the 1-hydroxyl group of L-rhamnulose to yield L-rhamnulose 1-phosphate.</text>
</comment>
<feature type="binding site" evidence="7">
    <location>
        <position position="296"/>
    </location>
    <ligand>
        <name>substrate</name>
    </ligand>
</feature>
<keyword evidence="3 7" id="KW-0547">Nucleotide-binding</keyword>
<feature type="binding site" evidence="7">
    <location>
        <position position="304"/>
    </location>
    <ligand>
        <name>ATP</name>
        <dbReference type="ChEBI" id="CHEBI:30616"/>
    </ligand>
</feature>
<dbReference type="InterPro" id="IPR050406">
    <property type="entry name" value="FGGY_Carb_Kinase"/>
</dbReference>
<accession>A0A9X4AH76</accession>
<evidence type="ECO:0000256" key="8">
    <source>
        <dbReference type="NCBIfam" id="TIGR02627"/>
    </source>
</evidence>
<comment type="pathway">
    <text evidence="7">Carbohydrate degradation; L-rhamnose degradation; glycerone phosphate from L-rhamnose: step 2/3.</text>
</comment>
<dbReference type="PANTHER" id="PTHR43095">
    <property type="entry name" value="SUGAR KINASE"/>
    <property type="match status" value="1"/>
</dbReference>
<feature type="disulfide bond" evidence="7">
    <location>
        <begin position="354"/>
        <end position="371"/>
    </location>
</feature>
<dbReference type="EC" id="2.7.1.5" evidence="7 8"/>
<dbReference type="EMBL" id="JAMQKC010000018">
    <property type="protein sequence ID" value="MDC3418045.1"/>
    <property type="molecule type" value="Genomic_DNA"/>
</dbReference>
<evidence type="ECO:0000256" key="3">
    <source>
        <dbReference type="ARBA" id="ARBA00022741"/>
    </source>
</evidence>
<name>A0A9X4AH76_9BACI</name>
<feature type="domain" description="Carbohydrate kinase FGGY C-terminal" evidence="10">
    <location>
        <begin position="254"/>
        <end position="441"/>
    </location>
</feature>
<evidence type="ECO:0000313" key="12">
    <source>
        <dbReference type="Proteomes" id="UP001145069"/>
    </source>
</evidence>
<keyword evidence="7" id="KW-1015">Disulfide bond</keyword>
<dbReference type="PIRSF" id="PIRSF000538">
    <property type="entry name" value="GlpK"/>
    <property type="match status" value="1"/>
</dbReference>
<evidence type="ECO:0000256" key="2">
    <source>
        <dbReference type="ARBA" id="ARBA00022679"/>
    </source>
</evidence>
<evidence type="ECO:0000259" key="10">
    <source>
        <dbReference type="Pfam" id="PF02782"/>
    </source>
</evidence>
<reference evidence="11" key="1">
    <citation type="submission" date="2022-06" db="EMBL/GenBank/DDBJ databases">
        <title>Aquibacillus sp. a new bacterium isolated from soil saline samples.</title>
        <authorList>
            <person name="Galisteo C."/>
            <person name="De La Haba R."/>
            <person name="Sanchez-Porro C."/>
            <person name="Ventosa A."/>
        </authorList>
    </citation>
    <scope>NUCLEOTIDE SEQUENCE</scope>
    <source>
        <strain evidence="11">3ASR75-54</strain>
    </source>
</reference>
<keyword evidence="4 7" id="KW-0418">Kinase</keyword>
<evidence type="ECO:0000256" key="5">
    <source>
        <dbReference type="ARBA" id="ARBA00022840"/>
    </source>
</evidence>
<dbReference type="HAMAP" id="MF_01535">
    <property type="entry name" value="Rhamnulokinase"/>
    <property type="match status" value="1"/>
</dbReference>
<dbReference type="GO" id="GO:0008993">
    <property type="term" value="F:rhamnulokinase activity"/>
    <property type="evidence" value="ECO:0007669"/>
    <property type="project" value="UniProtKB-UniRule"/>
</dbReference>
<evidence type="ECO:0000313" key="11">
    <source>
        <dbReference type="EMBL" id="MDC3418045.1"/>
    </source>
</evidence>
<evidence type="ECO:0000256" key="4">
    <source>
        <dbReference type="ARBA" id="ARBA00022777"/>
    </source>
</evidence>
<proteinExistence type="inferred from homology"/>
<dbReference type="RefSeq" id="WP_272447107.1">
    <property type="nucleotide sequence ID" value="NZ_JAMQKC010000018.1"/>
</dbReference>
<dbReference type="Proteomes" id="UP001145069">
    <property type="component" value="Unassembled WGS sequence"/>
</dbReference>
<gene>
    <name evidence="7 11" type="primary">rhaB</name>
    <name evidence="11" type="ORF">NC799_14225</name>
</gene>
<evidence type="ECO:0000256" key="1">
    <source>
        <dbReference type="ARBA" id="ARBA00009156"/>
    </source>
</evidence>
<feature type="binding site" evidence="7">
    <location>
        <begin position="237"/>
        <end position="239"/>
    </location>
    <ligand>
        <name>substrate</name>
    </ligand>
</feature>
<dbReference type="InterPro" id="IPR018484">
    <property type="entry name" value="FGGY_N"/>
</dbReference>
<dbReference type="InterPro" id="IPR018485">
    <property type="entry name" value="FGGY_C"/>
</dbReference>
<comment type="caution">
    <text evidence="7">Lacks conserved residue(s) required for the propagation of feature annotation.</text>
</comment>
<feature type="binding site" evidence="7">
    <location>
        <position position="403"/>
    </location>
    <ligand>
        <name>ATP</name>
        <dbReference type="ChEBI" id="CHEBI:30616"/>
    </ligand>
</feature>
<comment type="similarity">
    <text evidence="7">Belongs to the rhamnulokinase family.</text>
</comment>
<feature type="binding site" evidence="7">
    <location>
        <position position="259"/>
    </location>
    <ligand>
        <name>ATP</name>
        <dbReference type="ChEBI" id="CHEBI:30616"/>
    </ligand>
</feature>
<sequence>MSKCSIAIDIGASSGRLIAGYIENSQLQLVEIHRFENKLVEKNGHFCWDIEKLFSEIKTGIGRCKSQGFTPVSIGIDTWAVDFVLLDENDQLLTDAVAYRDPRTDGMMEEVFQKVSKERLYLETGIQFQKFNTIYQLYYLNMHQPEVLQKAKSFLMIPDYLNFLLTGKKVNEYTNATSTQLVNAFTKKWDIELLNQLGINTQMFQAILPPKTKLGNLREELVEEFGFDMEVILPATHDTGSAVLAVPEVNNTIYISSGTWSLIGVENKFPICVTKALDYNFTNEGGVDYRYRFLKNIMGLWMIQEVKRNYNDQYDFAEFVKLANEANNFSAKVNVDDDRFLKPDNMIEEIQKYCMETNQDVPNTPGEVAKCVFDSLAVSYQTAINQIEEIYETEFATINVIGGGCQNEMLNQLIADTTNKEVVAGPVEATAIGNIVAQLLALGDIDDINEARNLVKQSFEMKKYQAITA</sequence>
<feature type="active site" description="Proton acceptor" evidence="7">
    <location>
        <position position="238"/>
    </location>
</feature>
<keyword evidence="7" id="KW-0460">Magnesium</keyword>